<dbReference type="GeneID" id="2739884"/>
<proteinExistence type="predicted"/>
<dbReference type="PATRIC" id="fig|999432.5.peg.282"/>
<dbReference type="Proteomes" id="UP000011705">
    <property type="component" value="Chromosome"/>
</dbReference>
<protein>
    <submittedName>
        <fullName evidence="1">Uncharacterized protein</fullName>
    </submittedName>
</protein>
<dbReference type="EMBL" id="AGDV01000001">
    <property type="protein sequence ID" value="EMB36081.1"/>
    <property type="molecule type" value="Genomic_DNA"/>
</dbReference>
<organism evidence="1">
    <name type="scientific">Treponema denticola H-22</name>
    <dbReference type="NCBI Taxonomy" id="999432"/>
    <lineage>
        <taxon>Bacteria</taxon>
        <taxon>Pseudomonadati</taxon>
        <taxon>Spirochaetota</taxon>
        <taxon>Spirochaetia</taxon>
        <taxon>Spirochaetales</taxon>
        <taxon>Treponemataceae</taxon>
        <taxon>Treponema</taxon>
    </lineage>
</organism>
<dbReference type="HOGENOM" id="CLU_2686730_0_0_12"/>
<reference evidence="1" key="1">
    <citation type="submission" date="2012-01" db="EMBL/GenBank/DDBJ databases">
        <title>The Genome Sequence of Treponema denticola H-22.</title>
        <authorList>
            <consortium name="The Broad Institute Genome Sequencing Platform"/>
            <person name="Earl A."/>
            <person name="Ward D."/>
            <person name="Feldgarden M."/>
            <person name="Gevers D."/>
            <person name="Blanton J.M."/>
            <person name="Fenno C.J."/>
            <person name="Baranova O.V."/>
            <person name="Mathney J."/>
            <person name="Dewhirst F.E."/>
            <person name="Izard J."/>
            <person name="Young S.K."/>
            <person name="Zeng Q."/>
            <person name="Gargeya S."/>
            <person name="Fitzgerald M."/>
            <person name="Haas B."/>
            <person name="Abouelleil A."/>
            <person name="Alvarado L."/>
            <person name="Arachchi H.M."/>
            <person name="Berlin A."/>
            <person name="Chapman S.B."/>
            <person name="Gearin G."/>
            <person name="Goldberg J."/>
            <person name="Griggs A."/>
            <person name="Gujja S."/>
            <person name="Hansen M."/>
            <person name="Heiman D."/>
            <person name="Howarth C."/>
            <person name="Larimer J."/>
            <person name="Lui A."/>
            <person name="MacDonald P.J.P."/>
            <person name="McCowen C."/>
            <person name="Montmayeur A."/>
            <person name="Murphy C."/>
            <person name="Neiman D."/>
            <person name="Pearson M."/>
            <person name="Priest M."/>
            <person name="Roberts A."/>
            <person name="Saif S."/>
            <person name="Shea T."/>
            <person name="Sisk P."/>
            <person name="Stolte C."/>
            <person name="Sykes S."/>
            <person name="Wortman J."/>
            <person name="Nusbaum C."/>
            <person name="Birren B."/>
        </authorList>
    </citation>
    <scope>NUCLEOTIDE SEQUENCE [LARGE SCALE GENOMIC DNA]</scope>
    <source>
        <strain evidence="1">H-22</strain>
    </source>
</reference>
<name>A0A0E2E7N9_TREDN</name>
<dbReference type="AlphaFoldDB" id="A0A0E2E7N9"/>
<comment type="caution">
    <text evidence="1">The sequence shown here is derived from an EMBL/GenBank/DDBJ whole genome shotgun (WGS) entry which is preliminary data.</text>
</comment>
<gene>
    <name evidence="1" type="ORF">HMPREF9726_00273</name>
</gene>
<evidence type="ECO:0000313" key="1">
    <source>
        <dbReference type="EMBL" id="EMB36081.1"/>
    </source>
</evidence>
<sequence length="74" mass="8859">MKTLNCDICRKELVNPVTGMTYWHIREYDVCEACKDAIEFKLKPIIRKHFPYSQDWYEHEFIALIEKGVAARRP</sequence>
<dbReference type="RefSeq" id="WP_002668962.1">
    <property type="nucleotide sequence ID" value="NZ_CM001795.1"/>
</dbReference>
<accession>A0A0E2E7N9</accession>